<accession>A0AAN9GJT6</accession>
<dbReference type="AlphaFoldDB" id="A0AAN9GJT6"/>
<evidence type="ECO:0000313" key="2">
    <source>
        <dbReference type="EMBL" id="KAK7111438.1"/>
    </source>
</evidence>
<name>A0AAN9GJT6_9CAEN</name>
<feature type="compositionally biased region" description="Basic and acidic residues" evidence="1">
    <location>
        <begin position="1"/>
        <end position="12"/>
    </location>
</feature>
<protein>
    <submittedName>
        <fullName evidence="2">Uncharacterized protein</fullName>
    </submittedName>
</protein>
<feature type="compositionally biased region" description="Polar residues" evidence="1">
    <location>
        <begin position="27"/>
        <end position="42"/>
    </location>
</feature>
<reference evidence="2 3" key="1">
    <citation type="submission" date="2024-02" db="EMBL/GenBank/DDBJ databases">
        <title>Chromosome-scale genome assembly of the rough periwinkle Littorina saxatilis.</title>
        <authorList>
            <person name="De Jode A."/>
            <person name="Faria R."/>
            <person name="Formenti G."/>
            <person name="Sims Y."/>
            <person name="Smith T.P."/>
            <person name="Tracey A."/>
            <person name="Wood J.M.D."/>
            <person name="Zagrodzka Z.B."/>
            <person name="Johannesson K."/>
            <person name="Butlin R.K."/>
            <person name="Leder E.H."/>
        </authorList>
    </citation>
    <scope>NUCLEOTIDE SEQUENCE [LARGE SCALE GENOMIC DNA]</scope>
    <source>
        <strain evidence="2">Snail1</strain>
        <tissue evidence="2">Muscle</tissue>
    </source>
</reference>
<dbReference type="Gene3D" id="3.60.10.10">
    <property type="entry name" value="Endonuclease/exonuclease/phosphatase"/>
    <property type="match status" value="1"/>
</dbReference>
<dbReference type="InterPro" id="IPR036691">
    <property type="entry name" value="Endo/exonu/phosph_ase_sf"/>
</dbReference>
<dbReference type="SUPFAM" id="SSF56219">
    <property type="entry name" value="DNase I-like"/>
    <property type="match status" value="1"/>
</dbReference>
<proteinExistence type="predicted"/>
<organism evidence="2 3">
    <name type="scientific">Littorina saxatilis</name>
    <dbReference type="NCBI Taxonomy" id="31220"/>
    <lineage>
        <taxon>Eukaryota</taxon>
        <taxon>Metazoa</taxon>
        <taxon>Spiralia</taxon>
        <taxon>Lophotrochozoa</taxon>
        <taxon>Mollusca</taxon>
        <taxon>Gastropoda</taxon>
        <taxon>Caenogastropoda</taxon>
        <taxon>Littorinimorpha</taxon>
        <taxon>Littorinoidea</taxon>
        <taxon>Littorinidae</taxon>
        <taxon>Littorina</taxon>
    </lineage>
</organism>
<keyword evidence="3" id="KW-1185">Reference proteome</keyword>
<gene>
    <name evidence="2" type="ORF">V1264_011071</name>
</gene>
<feature type="region of interest" description="Disordered" evidence="1">
    <location>
        <begin position="1"/>
        <end position="60"/>
    </location>
</feature>
<evidence type="ECO:0000256" key="1">
    <source>
        <dbReference type="SAM" id="MobiDB-lite"/>
    </source>
</evidence>
<comment type="caution">
    <text evidence="2">The sequence shown here is derived from an EMBL/GenBank/DDBJ whole genome shotgun (WGS) entry which is preliminary data.</text>
</comment>
<dbReference type="EMBL" id="JBAMIC010000002">
    <property type="protein sequence ID" value="KAK7111438.1"/>
    <property type="molecule type" value="Genomic_DNA"/>
</dbReference>
<sequence>MSTVRNARDGARPVKSRQAGAAPGSIPQRSPTSATGGPSQLSRGDRGQRGRATGRNIKRQQPLIAMQWNAEGVFNKKKTELEHTLFDKKVSVCCIQETHLQSNKAFKIRGYQTFRYDRDDRHKGGILTLVRPLLPARQRFSWKEQSTRS</sequence>
<evidence type="ECO:0000313" key="3">
    <source>
        <dbReference type="Proteomes" id="UP001374579"/>
    </source>
</evidence>
<dbReference type="Proteomes" id="UP001374579">
    <property type="component" value="Unassembled WGS sequence"/>
</dbReference>